<dbReference type="EMBL" id="BAABKC010000106">
    <property type="protein sequence ID" value="GAA5073596.1"/>
    <property type="molecule type" value="Genomic_DNA"/>
</dbReference>
<evidence type="ECO:0000256" key="4">
    <source>
        <dbReference type="ARBA" id="ARBA00023014"/>
    </source>
</evidence>
<dbReference type="InterPro" id="IPR023867">
    <property type="entry name" value="Sulphatase_maturase_rSAM"/>
</dbReference>
<evidence type="ECO:0000313" key="8">
    <source>
        <dbReference type="Proteomes" id="UP001500124"/>
    </source>
</evidence>
<evidence type="ECO:0000313" key="7">
    <source>
        <dbReference type="EMBL" id="GAA5073596.1"/>
    </source>
</evidence>
<keyword evidence="4" id="KW-0411">Iron-sulfur</keyword>
<evidence type="ECO:0000256" key="3">
    <source>
        <dbReference type="ARBA" id="ARBA00023004"/>
    </source>
</evidence>
<keyword evidence="3" id="KW-0408">Iron</keyword>
<dbReference type="InterPro" id="IPR007197">
    <property type="entry name" value="rSAM"/>
</dbReference>
<dbReference type="InterPro" id="IPR013785">
    <property type="entry name" value="Aldolase_TIM"/>
</dbReference>
<dbReference type="PROSITE" id="PS51918">
    <property type="entry name" value="RADICAL_SAM"/>
    <property type="match status" value="1"/>
</dbReference>
<evidence type="ECO:0000259" key="6">
    <source>
        <dbReference type="PROSITE" id="PS51918"/>
    </source>
</evidence>
<dbReference type="PANTHER" id="PTHR43273:SF8">
    <property type="entry name" value="RADICAL SAM DOMAIN PROTEIN"/>
    <property type="match status" value="1"/>
</dbReference>
<feature type="compositionally biased region" description="Low complexity" evidence="5">
    <location>
        <begin position="20"/>
        <end position="45"/>
    </location>
</feature>
<dbReference type="InterPro" id="IPR058240">
    <property type="entry name" value="rSAM_sf"/>
</dbReference>
<proteinExistence type="predicted"/>
<dbReference type="SFLD" id="SFLDG01072">
    <property type="entry name" value="dehydrogenase_like"/>
    <property type="match status" value="1"/>
</dbReference>
<dbReference type="Gene3D" id="3.20.20.70">
    <property type="entry name" value="Aldolase class I"/>
    <property type="match status" value="1"/>
</dbReference>
<dbReference type="InterPro" id="IPR026335">
    <property type="entry name" value="rSAM_SPASM_FxsB"/>
</dbReference>
<organism evidence="7 8">
    <name type="scientific">Streptomyces similanensis</name>
    <dbReference type="NCBI Taxonomy" id="1274988"/>
    <lineage>
        <taxon>Bacteria</taxon>
        <taxon>Bacillati</taxon>
        <taxon>Actinomycetota</taxon>
        <taxon>Actinomycetes</taxon>
        <taxon>Kitasatosporales</taxon>
        <taxon>Streptomycetaceae</taxon>
        <taxon>Streptomyces</taxon>
    </lineage>
</organism>
<dbReference type="SFLD" id="SFLDG01067">
    <property type="entry name" value="SPASM/twitch_domain_containing"/>
    <property type="match status" value="1"/>
</dbReference>
<evidence type="ECO:0000256" key="1">
    <source>
        <dbReference type="ARBA" id="ARBA00022691"/>
    </source>
</evidence>
<reference evidence="8" key="1">
    <citation type="journal article" date="2019" name="Int. J. Syst. Evol. Microbiol.">
        <title>The Global Catalogue of Microorganisms (GCM) 10K type strain sequencing project: providing services to taxonomists for standard genome sequencing and annotation.</title>
        <authorList>
            <consortium name="The Broad Institute Genomics Platform"/>
            <consortium name="The Broad Institute Genome Sequencing Center for Infectious Disease"/>
            <person name="Wu L."/>
            <person name="Ma J."/>
        </authorList>
    </citation>
    <scope>NUCLEOTIDE SEQUENCE [LARGE SCALE GENOMIC DNA]</scope>
    <source>
        <strain evidence="8">JCM 18410</strain>
    </source>
</reference>
<dbReference type="Proteomes" id="UP001500124">
    <property type="component" value="Unassembled WGS sequence"/>
</dbReference>
<dbReference type="PANTHER" id="PTHR43273">
    <property type="entry name" value="ANAEROBIC SULFATASE-MATURATING ENZYME HOMOLOG ASLB-RELATED"/>
    <property type="match status" value="1"/>
</dbReference>
<dbReference type="SFLD" id="SFLDG01386">
    <property type="entry name" value="main_SPASM_domain-containing"/>
    <property type="match status" value="1"/>
</dbReference>
<evidence type="ECO:0000256" key="2">
    <source>
        <dbReference type="ARBA" id="ARBA00022723"/>
    </source>
</evidence>
<dbReference type="SUPFAM" id="SSF102114">
    <property type="entry name" value="Radical SAM enzymes"/>
    <property type="match status" value="1"/>
</dbReference>
<dbReference type="CDD" id="cd01335">
    <property type="entry name" value="Radical_SAM"/>
    <property type="match status" value="1"/>
</dbReference>
<feature type="domain" description="Radical SAM core" evidence="6">
    <location>
        <begin position="60"/>
        <end position="313"/>
    </location>
</feature>
<feature type="region of interest" description="Disordered" evidence="5">
    <location>
        <begin position="1"/>
        <end position="58"/>
    </location>
</feature>
<evidence type="ECO:0000256" key="5">
    <source>
        <dbReference type="SAM" id="MobiDB-lite"/>
    </source>
</evidence>
<keyword evidence="8" id="KW-1185">Reference proteome</keyword>
<keyword evidence="2" id="KW-0479">Metal-binding</keyword>
<dbReference type="NCBIfam" id="TIGR04269">
    <property type="entry name" value="SAM_SPASM_FxsB"/>
    <property type="match status" value="1"/>
</dbReference>
<keyword evidence="1" id="KW-0949">S-adenosyl-L-methionine</keyword>
<dbReference type="RefSeq" id="WP_425589105.1">
    <property type="nucleotide sequence ID" value="NZ_BAABKC010000106.1"/>
</dbReference>
<gene>
    <name evidence="7" type="ORF">GCM10023336_61070</name>
</gene>
<protein>
    <recommendedName>
        <fullName evidence="6">Radical SAM core domain-containing protein</fullName>
    </recommendedName>
</protein>
<dbReference type="Pfam" id="PF04055">
    <property type="entry name" value="Radical_SAM"/>
    <property type="match status" value="1"/>
</dbReference>
<name>A0ABP9L8Z0_9ACTN</name>
<comment type="caution">
    <text evidence="7">The sequence shown here is derived from an EMBL/GenBank/DDBJ whole genome shotgun (WGS) entry which is preliminary data.</text>
</comment>
<accession>A0ABP9L8Z0</accession>
<dbReference type="SFLD" id="SFLDS00029">
    <property type="entry name" value="Radical_SAM"/>
    <property type="match status" value="1"/>
</dbReference>
<sequence>MGAETGECGWPARRSQNGRPSSPGGAETPSPGGGESPSPGGAETPYPGGGERSSPDGRGEFPFHTFVLKFHSRCDLACDYCYMYRAADQSWRHQPRSMSPAVIAWTARRIAEHVHTHGLRAVSVVLHGGEPLLAGPRLLRLAVTEIARAVGPGVRVTTAVQTNALRLDEAWLDTLGELDVRIGVSLDGDRAAHDRHRVRPGGGGSHRRVAAAVQRLAEGPHRRLFAGLLCTVDLRNDPHTTYRELLRYRPPMIDFLLPLGTWDAPPPGRIPGRPDTPYGDWLAAVFDQWYAAPVRETDVRVLRDLVSLVLGGRSRTEGLGLEPVRYAVVETDGSIALDDTLRVARAGAARTGLHVARDSFDRALGHPDVRARQSGAAALSAVCRACPLLPVCGGGHHVHRYRADGTGFRNPSVYCPDLTGLIRHVHREVAADTARLRRRAPAARTCP</sequence>